<dbReference type="GO" id="GO:0008810">
    <property type="term" value="F:cellulase activity"/>
    <property type="evidence" value="ECO:0007669"/>
    <property type="project" value="UniProtKB-EC"/>
</dbReference>
<evidence type="ECO:0000256" key="4">
    <source>
        <dbReference type="ARBA" id="ARBA00023001"/>
    </source>
</evidence>
<dbReference type="GO" id="GO:0030245">
    <property type="term" value="P:cellulose catabolic process"/>
    <property type="evidence" value="ECO:0007669"/>
    <property type="project" value="UniProtKB-KW"/>
</dbReference>
<comment type="catalytic activity">
    <reaction evidence="1 9">
        <text>Endohydrolysis of (1-&gt;4)-beta-D-glucosidic linkages in cellulose, lichenin and cereal beta-D-glucans.</text>
        <dbReference type="EC" id="3.2.1.4"/>
    </reaction>
</comment>
<evidence type="ECO:0000256" key="9">
    <source>
        <dbReference type="RuleBase" id="RU361166"/>
    </source>
</evidence>
<evidence type="ECO:0000256" key="7">
    <source>
        <dbReference type="ARBA" id="ARBA00023326"/>
    </source>
</evidence>
<evidence type="ECO:0000256" key="2">
    <source>
        <dbReference type="ARBA" id="ARBA00007072"/>
    </source>
</evidence>
<protein>
    <recommendedName>
        <fullName evidence="9">Endoglucanase</fullName>
        <ecNumber evidence="9">3.2.1.4</ecNumber>
    </recommendedName>
</protein>
<sequence length="1133" mass="129652">MKRVVGGKSSMDSNMFVTCVTTLVITSIALIGTINANPPYYVKPIEDENDYARVLELSLLFYEAQRSGKLPENNRIPWRRDSALDDRGLNGEDLTGGYYDVVVLQNCKYILAGDFVKFGFTMASTTTLLAWGAVSWPEAYNAAGQLDELRKAIKWATDYFIKCHVSEYVFYGQVGDFSLDHTFWGRPEELNTTRPAYKIDPDHPGSDLAGETAAALAASSIVFRNYNPEYSANCLKHAKELYKFASKYRGLYHEAIRGAAQYYESTDYGDELAWAAVWLFKATNDTMYLEEAEHHYQHFHLKERPNEFFYNKKVAGVQVLLAQMTGQPEYQNAARAFCDFSVYQQKRTPKGLLYIDKFGTLCHAANVAFVCLEAADSSGIGDSQKYREFAEQQIYYMLGGGGRSYVVGWGRNPPKQPHHAASSCPDRPAICGWSEFDKDAPNPQILYGALVSGPDEADKFHDHREDYVYTEVTLDYNAGFTKMQIWFGKCRTLGCQSEYECFLRRPENNCSNPPCKHTPDCIIEKENEENKHCRGWMCPQMQTCIAEIIKPCGTDGCKIKRSCKVSVNDSSFSRRSLEHKNDISQADIEQFQNWLRSMKNTIGDAYSDWLETMLLSRGEEFRKWLRALKLDVEGHPIFSAREQPVTLAENPFRDTLNGSTLDDLNREIKEIESLLKQRNITSILEKILVPNKILTPPYTPLEIAHPKNQKESNLSLILKYLLKYPSYGENQFLSSPTPKIENAHDQQYLVVPVKSVKDLTRSQIIDYDPNQNHKNVPEKQKNLSLTKDELPSLWTEFQDVEKLPKKEMHSKEDSIDLTEEEKLTSKAQYFDDVPVDLFEKFLKSVEFAPIENTPQTFDEKAIKENHEDNSHEIPQNEKRDKNFELTLVTRDNEDVSRDKESQFSSLNDDSQTNFTDNLKPRDNISPEKLDNIELSNQSNKMNDGSLGLSLQQMDNENDEEMDLNLFLEPNNESFLPYLETLMKIVNEEIAAENKDIELNPDESSIKSSILNNVANVSSDKSKSLKVESYNNSMEKILNNDSNSYDTEFLEKEKFNKIFTENQIISTTITTKLNQKQQEKESRTSEIIYANEEPTIRSFHNLASYGSSNGDIALPDYTYIEYDGMKHKDNKKNN</sequence>
<evidence type="ECO:0000256" key="6">
    <source>
        <dbReference type="ARBA" id="ARBA00023295"/>
    </source>
</evidence>
<feature type="region of interest" description="Disordered" evidence="10">
    <location>
        <begin position="891"/>
        <end position="926"/>
    </location>
</feature>
<name>A0A2A3EJ18_APICC</name>
<keyword evidence="13" id="KW-1185">Reference proteome</keyword>
<gene>
    <name evidence="12" type="ORF">APICC_05687</name>
</gene>
<keyword evidence="6 8" id="KW-0326">Glycosidase</keyword>
<dbReference type="SMR" id="A0A2A3EJ18"/>
<dbReference type="InterPro" id="IPR012341">
    <property type="entry name" value="6hp_glycosidase-like_sf"/>
</dbReference>
<dbReference type="PROSITE" id="PS00698">
    <property type="entry name" value="GH9_3"/>
    <property type="match status" value="1"/>
</dbReference>
<evidence type="ECO:0000256" key="3">
    <source>
        <dbReference type="ARBA" id="ARBA00022801"/>
    </source>
</evidence>
<dbReference type="Gene3D" id="1.50.10.10">
    <property type="match status" value="1"/>
</dbReference>
<comment type="similarity">
    <text evidence="2 8 9">Belongs to the glycosyl hydrolase 9 (cellulase E) family.</text>
</comment>
<keyword evidence="5 8" id="KW-0119">Carbohydrate metabolism</keyword>
<organism evidence="12 13">
    <name type="scientific">Apis cerana cerana</name>
    <name type="common">Oriental honeybee</name>
    <dbReference type="NCBI Taxonomy" id="94128"/>
    <lineage>
        <taxon>Eukaryota</taxon>
        <taxon>Metazoa</taxon>
        <taxon>Ecdysozoa</taxon>
        <taxon>Arthropoda</taxon>
        <taxon>Hexapoda</taxon>
        <taxon>Insecta</taxon>
        <taxon>Pterygota</taxon>
        <taxon>Neoptera</taxon>
        <taxon>Endopterygota</taxon>
        <taxon>Hymenoptera</taxon>
        <taxon>Apocrita</taxon>
        <taxon>Aculeata</taxon>
        <taxon>Apoidea</taxon>
        <taxon>Anthophila</taxon>
        <taxon>Apidae</taxon>
        <taxon>Apis</taxon>
    </lineage>
</organism>
<keyword evidence="3 8" id="KW-0378">Hydrolase</keyword>
<evidence type="ECO:0000256" key="5">
    <source>
        <dbReference type="ARBA" id="ARBA00023277"/>
    </source>
</evidence>
<evidence type="ECO:0000256" key="1">
    <source>
        <dbReference type="ARBA" id="ARBA00000966"/>
    </source>
</evidence>
<proteinExistence type="inferred from homology"/>
<evidence type="ECO:0000313" key="13">
    <source>
        <dbReference type="Proteomes" id="UP000242457"/>
    </source>
</evidence>
<feature type="active site" evidence="8">
    <location>
        <position position="471"/>
    </location>
</feature>
<dbReference type="SUPFAM" id="SSF48208">
    <property type="entry name" value="Six-hairpin glycosidases"/>
    <property type="match status" value="1"/>
</dbReference>
<dbReference type="OrthoDB" id="7700285at2759"/>
<keyword evidence="4 9" id="KW-0136">Cellulose degradation</keyword>
<feature type="domain" description="Glycoside hydrolase family 9" evidence="11">
    <location>
        <begin position="51"/>
        <end position="481"/>
    </location>
</feature>
<dbReference type="Proteomes" id="UP000242457">
    <property type="component" value="Unassembled WGS sequence"/>
</dbReference>
<dbReference type="AlphaFoldDB" id="A0A2A3EJ18"/>
<reference evidence="12 13" key="1">
    <citation type="submission" date="2014-07" db="EMBL/GenBank/DDBJ databases">
        <title>Genomic and transcriptomic analysis on Apis cerana provide comprehensive insights into honey bee biology.</title>
        <authorList>
            <person name="Diao Q."/>
            <person name="Sun L."/>
            <person name="Zheng H."/>
            <person name="Zheng H."/>
            <person name="Xu S."/>
            <person name="Wang S."/>
            <person name="Zeng Z."/>
            <person name="Hu F."/>
            <person name="Su S."/>
            <person name="Wu J."/>
        </authorList>
    </citation>
    <scope>NUCLEOTIDE SEQUENCE [LARGE SCALE GENOMIC DNA]</scope>
    <source>
        <tissue evidence="12">Pupae without intestine</tissue>
    </source>
</reference>
<dbReference type="InterPro" id="IPR008928">
    <property type="entry name" value="6-hairpin_glycosidase_sf"/>
</dbReference>
<evidence type="ECO:0000256" key="8">
    <source>
        <dbReference type="PROSITE-ProRule" id="PRU10060"/>
    </source>
</evidence>
<keyword evidence="7 8" id="KW-0624">Polysaccharide degradation</keyword>
<feature type="compositionally biased region" description="Polar residues" evidence="10">
    <location>
        <begin position="902"/>
        <end position="916"/>
    </location>
</feature>
<dbReference type="EMBL" id="KZ288227">
    <property type="protein sequence ID" value="PBC31793.1"/>
    <property type="molecule type" value="Genomic_DNA"/>
</dbReference>
<feature type="compositionally biased region" description="Basic and acidic residues" evidence="10">
    <location>
        <begin position="891"/>
        <end position="901"/>
    </location>
</feature>
<dbReference type="EC" id="3.2.1.4" evidence="9"/>
<dbReference type="Pfam" id="PF00759">
    <property type="entry name" value="Glyco_hydro_9"/>
    <property type="match status" value="1"/>
</dbReference>
<evidence type="ECO:0000259" key="11">
    <source>
        <dbReference type="Pfam" id="PF00759"/>
    </source>
</evidence>
<dbReference type="STRING" id="94128.A0A2A3EJ18"/>
<evidence type="ECO:0000313" key="12">
    <source>
        <dbReference type="EMBL" id="PBC31793.1"/>
    </source>
</evidence>
<accession>A0A2A3EJ18</accession>
<dbReference type="PANTHER" id="PTHR22298">
    <property type="entry name" value="ENDO-1,4-BETA-GLUCANASE"/>
    <property type="match status" value="1"/>
</dbReference>
<evidence type="ECO:0000256" key="10">
    <source>
        <dbReference type="SAM" id="MobiDB-lite"/>
    </source>
</evidence>
<dbReference type="InterPro" id="IPR001701">
    <property type="entry name" value="Glyco_hydro_9"/>
</dbReference>
<dbReference type="InterPro" id="IPR033126">
    <property type="entry name" value="Glyco_hydro_9_Asp/Glu_AS"/>
</dbReference>
<feature type="active site" evidence="8">
    <location>
        <position position="462"/>
    </location>
</feature>